<keyword evidence="5" id="KW-1185">Reference proteome</keyword>
<dbReference type="InterPro" id="IPR011992">
    <property type="entry name" value="EF-hand-dom_pair"/>
</dbReference>
<dbReference type="CDD" id="cd00051">
    <property type="entry name" value="EFh"/>
    <property type="match status" value="1"/>
</dbReference>
<dbReference type="Gene3D" id="1.10.238.10">
    <property type="entry name" value="EF-hand"/>
    <property type="match status" value="1"/>
</dbReference>
<dbReference type="EMBL" id="CAAALY010282452">
    <property type="protein sequence ID" value="VEL43539.1"/>
    <property type="molecule type" value="Genomic_DNA"/>
</dbReference>
<dbReference type="AlphaFoldDB" id="A0A448XS15"/>
<evidence type="ECO:0000313" key="4">
    <source>
        <dbReference type="EMBL" id="VEL43539.1"/>
    </source>
</evidence>
<dbReference type="InterPro" id="IPR002048">
    <property type="entry name" value="EF_hand_dom"/>
</dbReference>
<dbReference type="PROSITE" id="PS50222">
    <property type="entry name" value="EF_HAND_2"/>
    <property type="match status" value="1"/>
</dbReference>
<gene>
    <name evidence="4" type="ORF">PXEA_LOCUS36979</name>
</gene>
<dbReference type="FunFam" id="1.10.238.10:FF:000003">
    <property type="entry name" value="Calmodulin A"/>
    <property type="match status" value="1"/>
</dbReference>
<dbReference type="InterPro" id="IPR018247">
    <property type="entry name" value="EF_Hand_1_Ca_BS"/>
</dbReference>
<evidence type="ECO:0000259" key="3">
    <source>
        <dbReference type="PROSITE" id="PS50222"/>
    </source>
</evidence>
<evidence type="ECO:0000256" key="1">
    <source>
        <dbReference type="ARBA" id="ARBA00022737"/>
    </source>
</evidence>
<name>A0A448XS15_9PLAT</name>
<protein>
    <recommendedName>
        <fullName evidence="3">EF-hand domain-containing protein</fullName>
    </recommendedName>
</protein>
<keyword evidence="2" id="KW-0106">Calcium</keyword>
<dbReference type="PROSITE" id="PS00018">
    <property type="entry name" value="EF_HAND_1"/>
    <property type="match status" value="1"/>
</dbReference>
<dbReference type="OrthoDB" id="26525at2759"/>
<evidence type="ECO:0000256" key="2">
    <source>
        <dbReference type="ARBA" id="ARBA00022837"/>
    </source>
</evidence>
<dbReference type="Proteomes" id="UP000784294">
    <property type="component" value="Unassembled WGS sequence"/>
</dbReference>
<dbReference type="InterPro" id="IPR050145">
    <property type="entry name" value="Centrin_CML-like"/>
</dbReference>
<dbReference type="Pfam" id="PF13499">
    <property type="entry name" value="EF-hand_7"/>
    <property type="match status" value="1"/>
</dbReference>
<accession>A0A448XS15</accession>
<feature type="domain" description="EF-hand" evidence="3">
    <location>
        <begin position="11"/>
        <end position="35"/>
    </location>
</feature>
<sequence>MPRQAEIACPVFDGDGDGFIDAIELRRLMDSLCVCLSDWEIEEMIREADQDGDGRVNYFGEFARITRGQFGTSAPSDCSSQGPVGDRISRTVFVDSPQR</sequence>
<comment type="caution">
    <text evidence="4">The sequence shown here is derived from an EMBL/GenBank/DDBJ whole genome shotgun (WGS) entry which is preliminary data.</text>
</comment>
<dbReference type="SMART" id="SM00054">
    <property type="entry name" value="EFh"/>
    <property type="match status" value="2"/>
</dbReference>
<evidence type="ECO:0000313" key="5">
    <source>
        <dbReference type="Proteomes" id="UP000784294"/>
    </source>
</evidence>
<dbReference type="SUPFAM" id="SSF47473">
    <property type="entry name" value="EF-hand"/>
    <property type="match status" value="1"/>
</dbReference>
<organism evidence="4 5">
    <name type="scientific">Protopolystoma xenopodis</name>
    <dbReference type="NCBI Taxonomy" id="117903"/>
    <lineage>
        <taxon>Eukaryota</taxon>
        <taxon>Metazoa</taxon>
        <taxon>Spiralia</taxon>
        <taxon>Lophotrochozoa</taxon>
        <taxon>Platyhelminthes</taxon>
        <taxon>Monogenea</taxon>
        <taxon>Polyopisthocotylea</taxon>
        <taxon>Polystomatidea</taxon>
        <taxon>Polystomatidae</taxon>
        <taxon>Protopolystoma</taxon>
    </lineage>
</organism>
<proteinExistence type="predicted"/>
<dbReference type="PANTHER" id="PTHR23050">
    <property type="entry name" value="CALCIUM BINDING PROTEIN"/>
    <property type="match status" value="1"/>
</dbReference>
<dbReference type="GO" id="GO:0005509">
    <property type="term" value="F:calcium ion binding"/>
    <property type="evidence" value="ECO:0007669"/>
    <property type="project" value="InterPro"/>
</dbReference>
<reference evidence="4" key="1">
    <citation type="submission" date="2018-11" db="EMBL/GenBank/DDBJ databases">
        <authorList>
            <consortium name="Pathogen Informatics"/>
        </authorList>
    </citation>
    <scope>NUCLEOTIDE SEQUENCE</scope>
</reference>
<keyword evidence="1" id="KW-0677">Repeat</keyword>